<evidence type="ECO:0000256" key="1">
    <source>
        <dbReference type="ARBA" id="ARBA00005593"/>
    </source>
</evidence>
<protein>
    <submittedName>
        <fullName evidence="3">Predicted protein</fullName>
    </submittedName>
</protein>
<name>B0CYV6_LACBS</name>
<evidence type="ECO:0000313" key="4">
    <source>
        <dbReference type="Proteomes" id="UP000001194"/>
    </source>
</evidence>
<keyword evidence="4" id="KW-1185">Reference proteome</keyword>
<dbReference type="SUPFAM" id="SSF51905">
    <property type="entry name" value="FAD/NAD(P)-binding domain"/>
    <property type="match status" value="1"/>
</dbReference>
<dbReference type="InterPro" id="IPR018203">
    <property type="entry name" value="GDP_dissociation_inhibitor"/>
</dbReference>
<dbReference type="GO" id="GO:0016192">
    <property type="term" value="P:vesicle-mediated transport"/>
    <property type="evidence" value="ECO:0007669"/>
    <property type="project" value="TreeGrafter"/>
</dbReference>
<dbReference type="InterPro" id="IPR036188">
    <property type="entry name" value="FAD/NAD-bd_sf"/>
</dbReference>
<dbReference type="PANTHER" id="PTHR11787">
    <property type="entry name" value="RAB GDP-DISSOCIATION INHIBITOR"/>
    <property type="match status" value="1"/>
</dbReference>
<evidence type="ECO:0000256" key="2">
    <source>
        <dbReference type="SAM" id="MobiDB-lite"/>
    </source>
</evidence>
<accession>B0CYV6</accession>
<dbReference type="FunCoup" id="B0CYV6">
    <property type="interactions" value="131"/>
</dbReference>
<dbReference type="AlphaFoldDB" id="B0CYV6"/>
<dbReference type="GO" id="GO:0005092">
    <property type="term" value="F:GDP-dissociation inhibitor activity"/>
    <property type="evidence" value="ECO:0007669"/>
    <property type="project" value="InterPro"/>
</dbReference>
<dbReference type="InParanoid" id="B0CYV6"/>
<dbReference type="OrthoDB" id="9446342at2759"/>
<organism evidence="4">
    <name type="scientific">Laccaria bicolor (strain S238N-H82 / ATCC MYA-4686)</name>
    <name type="common">Bicoloured deceiver</name>
    <name type="synonym">Laccaria laccata var. bicolor</name>
    <dbReference type="NCBI Taxonomy" id="486041"/>
    <lineage>
        <taxon>Eukaryota</taxon>
        <taxon>Fungi</taxon>
        <taxon>Dikarya</taxon>
        <taxon>Basidiomycota</taxon>
        <taxon>Agaricomycotina</taxon>
        <taxon>Agaricomycetes</taxon>
        <taxon>Agaricomycetidae</taxon>
        <taxon>Agaricales</taxon>
        <taxon>Agaricineae</taxon>
        <taxon>Hydnangiaceae</taxon>
        <taxon>Laccaria</taxon>
    </lineage>
</organism>
<dbReference type="PANTHER" id="PTHR11787:SF4">
    <property type="entry name" value="CHM, RAB ESCORT PROTEIN 1"/>
    <property type="match status" value="1"/>
</dbReference>
<dbReference type="GO" id="GO:0005634">
    <property type="term" value="C:nucleus"/>
    <property type="evidence" value="ECO:0007669"/>
    <property type="project" value="TreeGrafter"/>
</dbReference>
<dbReference type="GO" id="GO:0005829">
    <property type="term" value="C:cytosol"/>
    <property type="evidence" value="ECO:0007669"/>
    <property type="project" value="TreeGrafter"/>
</dbReference>
<dbReference type="HOGENOM" id="CLU_021695_3_0_1"/>
<dbReference type="GO" id="GO:0007264">
    <property type="term" value="P:small GTPase-mediated signal transduction"/>
    <property type="evidence" value="ECO:0007669"/>
    <property type="project" value="InterPro"/>
</dbReference>
<dbReference type="KEGG" id="lbc:LACBIDRAFT_188926"/>
<dbReference type="GeneID" id="6072482"/>
<dbReference type="RefSeq" id="XP_001876779.1">
    <property type="nucleotide sequence ID" value="XM_001876744.1"/>
</dbReference>
<dbReference type="Pfam" id="PF00996">
    <property type="entry name" value="GDI"/>
    <property type="match status" value="1"/>
</dbReference>
<dbReference type="PRINTS" id="PR00891">
    <property type="entry name" value="RABGDIREP"/>
</dbReference>
<dbReference type="Gene3D" id="3.50.50.60">
    <property type="entry name" value="FAD/NAD(P)-binding domain"/>
    <property type="match status" value="2"/>
</dbReference>
<dbReference type="Proteomes" id="UP000001194">
    <property type="component" value="Unassembled WGS sequence"/>
</dbReference>
<dbReference type="GO" id="GO:0005968">
    <property type="term" value="C:Rab-protein geranylgeranyltransferase complex"/>
    <property type="evidence" value="ECO:0007669"/>
    <property type="project" value="TreeGrafter"/>
</dbReference>
<dbReference type="Gene3D" id="3.30.519.10">
    <property type="entry name" value="Guanine Nucleotide Dissociation Inhibitor, domain 2"/>
    <property type="match status" value="1"/>
</dbReference>
<dbReference type="STRING" id="486041.B0CYV6"/>
<evidence type="ECO:0000313" key="3">
    <source>
        <dbReference type="EMBL" id="EDR12515.1"/>
    </source>
</evidence>
<sequence>MEESSFDTIILGTGLTESIVAAALSKAGYKVAQLDTNSFYGGNEASLSFDELIQWADANSSSLDSPFSSITYSTKVLPQSRQYSICLRPSIIPSMGPLISSLISSGVSKYSGFRLLDCVSVYHPSGIVKNVPASKEDVFKNNEITLIGKRRLMRFLTFAAGDFESQKEIQGQHDKPFLEFLKTAFSLSDDIAGVIAYALAFCVSEADPTLPALRRLHKYLHSIGRYGPSAFLVGHYGGIGDIAQGFCRAAAVHGATYILGRRIESITHSEPGDTPNTRYTVRLVDFPEPLQCNLLISSPSYVPPELANDTFRLPPLVSDQNSFFVDVIARCTVIINKSISFGSRSKDNASISDEVAARTGVDTGVLVVPPSSVAGGSSTSSAIVFITGEGSMSAPSGKWILYIALPVPSSSVSPDSILKPYLHAILALTTEPVDVPAQPLFTMFYLETSSGTRSERGARRTEASYLVPPCLNYVSIAELSDTATVHAEATFREALKVLGTSNDEEEFWPPVEDDQSDDCQEK</sequence>
<reference evidence="3 4" key="1">
    <citation type="journal article" date="2008" name="Nature">
        <title>The genome of Laccaria bicolor provides insights into mycorrhizal symbiosis.</title>
        <authorList>
            <person name="Martin F."/>
            <person name="Aerts A."/>
            <person name="Ahren D."/>
            <person name="Brun A."/>
            <person name="Danchin E.G.J."/>
            <person name="Duchaussoy F."/>
            <person name="Gibon J."/>
            <person name="Kohler A."/>
            <person name="Lindquist E."/>
            <person name="Pereda V."/>
            <person name="Salamov A."/>
            <person name="Shapiro H.J."/>
            <person name="Wuyts J."/>
            <person name="Blaudez D."/>
            <person name="Buee M."/>
            <person name="Brokstein P."/>
            <person name="Canbaeck B."/>
            <person name="Cohen D."/>
            <person name="Courty P.E."/>
            <person name="Coutinho P.M."/>
            <person name="Delaruelle C."/>
            <person name="Detter J.C."/>
            <person name="Deveau A."/>
            <person name="DiFazio S."/>
            <person name="Duplessis S."/>
            <person name="Fraissinet-Tachet L."/>
            <person name="Lucic E."/>
            <person name="Frey-Klett P."/>
            <person name="Fourrey C."/>
            <person name="Feussner I."/>
            <person name="Gay G."/>
            <person name="Grimwood J."/>
            <person name="Hoegger P.J."/>
            <person name="Jain P."/>
            <person name="Kilaru S."/>
            <person name="Labbe J."/>
            <person name="Lin Y.C."/>
            <person name="Legue V."/>
            <person name="Le Tacon F."/>
            <person name="Marmeisse R."/>
            <person name="Melayah D."/>
            <person name="Montanini B."/>
            <person name="Muratet M."/>
            <person name="Nehls U."/>
            <person name="Niculita-Hirzel H."/>
            <person name="Oudot-Le Secq M.P."/>
            <person name="Peter M."/>
            <person name="Quesneville H."/>
            <person name="Rajashekar B."/>
            <person name="Reich M."/>
            <person name="Rouhier N."/>
            <person name="Schmutz J."/>
            <person name="Yin T."/>
            <person name="Chalot M."/>
            <person name="Henrissat B."/>
            <person name="Kuees U."/>
            <person name="Lucas S."/>
            <person name="Van de Peer Y."/>
            <person name="Podila G.K."/>
            <person name="Polle A."/>
            <person name="Pukkila P.J."/>
            <person name="Richardson P.M."/>
            <person name="Rouze P."/>
            <person name="Sanders I.R."/>
            <person name="Stajich J.E."/>
            <person name="Tunlid A."/>
            <person name="Tuskan G."/>
            <person name="Grigoriev I.V."/>
        </authorList>
    </citation>
    <scope>NUCLEOTIDE SEQUENCE [LARGE SCALE GENOMIC DNA]</scope>
    <source>
        <strain evidence="4">S238N-H82 / ATCC MYA-4686</strain>
    </source>
</reference>
<gene>
    <name evidence="3" type="ORF">LACBIDRAFT_188926</name>
</gene>
<dbReference type="EMBL" id="DS547094">
    <property type="protein sequence ID" value="EDR12515.1"/>
    <property type="molecule type" value="Genomic_DNA"/>
</dbReference>
<comment type="similarity">
    <text evidence="1">Belongs to the Rab GDI family.</text>
</comment>
<proteinExistence type="inferred from homology"/>
<feature type="region of interest" description="Disordered" evidence="2">
    <location>
        <begin position="502"/>
        <end position="522"/>
    </location>
</feature>